<evidence type="ECO:0000256" key="4">
    <source>
        <dbReference type="SAM" id="MobiDB-lite"/>
    </source>
</evidence>
<organism evidence="6 7">
    <name type="scientific">Haloprofundus marisrubri</name>
    <dbReference type="NCBI Taxonomy" id="1514971"/>
    <lineage>
        <taxon>Archaea</taxon>
        <taxon>Methanobacteriati</taxon>
        <taxon>Methanobacteriota</taxon>
        <taxon>Stenosarchaea group</taxon>
        <taxon>Halobacteria</taxon>
        <taxon>Halobacteriales</taxon>
        <taxon>Haloferacaceae</taxon>
        <taxon>Haloprofundus</taxon>
    </lineage>
</organism>
<dbReference type="SUPFAM" id="SSF52540">
    <property type="entry name" value="P-loop containing nucleoside triphosphate hydrolases"/>
    <property type="match status" value="1"/>
</dbReference>
<dbReference type="AlphaFoldDB" id="A0A0W1RDC6"/>
<keyword evidence="2" id="KW-0547">Nucleotide-binding</keyword>
<proteinExistence type="predicted"/>
<dbReference type="InterPro" id="IPR015854">
    <property type="entry name" value="ABC_transpr_LolD-like"/>
</dbReference>
<dbReference type="PROSITE" id="PS50893">
    <property type="entry name" value="ABC_TRANSPORTER_2"/>
    <property type="match status" value="1"/>
</dbReference>
<name>A0A0W1RDC6_9EURY</name>
<evidence type="ECO:0000259" key="5">
    <source>
        <dbReference type="PROSITE" id="PS50893"/>
    </source>
</evidence>
<keyword evidence="3 6" id="KW-0067">ATP-binding</keyword>
<dbReference type="GO" id="GO:0016887">
    <property type="term" value="F:ATP hydrolysis activity"/>
    <property type="evidence" value="ECO:0007669"/>
    <property type="project" value="InterPro"/>
</dbReference>
<dbReference type="GO" id="GO:0005886">
    <property type="term" value="C:plasma membrane"/>
    <property type="evidence" value="ECO:0007669"/>
    <property type="project" value="TreeGrafter"/>
</dbReference>
<evidence type="ECO:0000313" key="7">
    <source>
        <dbReference type="Proteomes" id="UP000054387"/>
    </source>
</evidence>
<dbReference type="PROSITE" id="PS00211">
    <property type="entry name" value="ABC_TRANSPORTER_1"/>
    <property type="match status" value="1"/>
</dbReference>
<dbReference type="Gene3D" id="3.40.50.300">
    <property type="entry name" value="P-loop containing nucleotide triphosphate hydrolases"/>
    <property type="match status" value="1"/>
</dbReference>
<dbReference type="InterPro" id="IPR017911">
    <property type="entry name" value="MacB-like_ATP-bd"/>
</dbReference>
<dbReference type="GO" id="GO:0022857">
    <property type="term" value="F:transmembrane transporter activity"/>
    <property type="evidence" value="ECO:0007669"/>
    <property type="project" value="UniProtKB-ARBA"/>
</dbReference>
<feature type="domain" description="ABC transporter" evidence="5">
    <location>
        <begin position="7"/>
        <end position="242"/>
    </location>
</feature>
<dbReference type="STRING" id="1514971.AUR64_06505"/>
<sequence length="251" mass="27042">MRKEYETGGETVVALGGRSSEGDELTGIDFSVAPGEFVAIVGPSGSGKSTLLNMLGLLDEPTVGERYLLGRDVTTLDDEAQTNARKEAIGFVFQDFYLIPTLSATENVELPTIFENDPEATERARDLLRRVGLGDRLDHTPNELSGGQKQRVAIARALVNEPRVLLADEPTGNLDQDTGAQILDEFRRICETGVSVVAVTHDPQVTEFADRTVRLVDGVIRDRDADGAGSDVVDVRAGAGENARSESEADR</sequence>
<dbReference type="CDD" id="cd03255">
    <property type="entry name" value="ABC_MJ0796_LolCDE_FtsE"/>
    <property type="match status" value="1"/>
</dbReference>
<evidence type="ECO:0000256" key="3">
    <source>
        <dbReference type="ARBA" id="ARBA00022840"/>
    </source>
</evidence>
<dbReference type="SMART" id="SM00382">
    <property type="entry name" value="AAA"/>
    <property type="match status" value="1"/>
</dbReference>
<comment type="caution">
    <text evidence="6">The sequence shown here is derived from an EMBL/GenBank/DDBJ whole genome shotgun (WGS) entry which is preliminary data.</text>
</comment>
<dbReference type="InterPro" id="IPR017871">
    <property type="entry name" value="ABC_transporter-like_CS"/>
</dbReference>
<gene>
    <name evidence="6" type="ORF">AUR64_06505</name>
</gene>
<dbReference type="GO" id="GO:0005524">
    <property type="term" value="F:ATP binding"/>
    <property type="evidence" value="ECO:0007669"/>
    <property type="project" value="UniProtKB-KW"/>
</dbReference>
<evidence type="ECO:0000256" key="2">
    <source>
        <dbReference type="ARBA" id="ARBA00022741"/>
    </source>
</evidence>
<keyword evidence="1" id="KW-0813">Transport</keyword>
<dbReference type="InterPro" id="IPR027417">
    <property type="entry name" value="P-loop_NTPase"/>
</dbReference>
<evidence type="ECO:0000256" key="1">
    <source>
        <dbReference type="ARBA" id="ARBA00022448"/>
    </source>
</evidence>
<dbReference type="InterPro" id="IPR003593">
    <property type="entry name" value="AAA+_ATPase"/>
</dbReference>
<dbReference type="PANTHER" id="PTHR24220:SF86">
    <property type="entry name" value="ABC TRANSPORTER ABCH.1"/>
    <property type="match status" value="1"/>
</dbReference>
<dbReference type="GO" id="GO:0098796">
    <property type="term" value="C:membrane protein complex"/>
    <property type="evidence" value="ECO:0007669"/>
    <property type="project" value="UniProtKB-ARBA"/>
</dbReference>
<dbReference type="InterPro" id="IPR003439">
    <property type="entry name" value="ABC_transporter-like_ATP-bd"/>
</dbReference>
<reference evidence="6 7" key="1">
    <citation type="submission" date="2015-12" db="EMBL/GenBank/DDBJ databases">
        <title>Haloprofundus marisrubri gen. nov., sp. nov., an extremely halophilic archaeon isolated from the Discovery deep brine-seawater interface in the Red Sea.</title>
        <authorList>
            <person name="Zhang G."/>
            <person name="Stingl U."/>
            <person name="Rashid M."/>
        </authorList>
    </citation>
    <scope>NUCLEOTIDE SEQUENCE [LARGE SCALE GENOMIC DNA]</scope>
    <source>
        <strain evidence="6 7">SB9</strain>
    </source>
</reference>
<dbReference type="PANTHER" id="PTHR24220">
    <property type="entry name" value="IMPORT ATP-BINDING PROTEIN"/>
    <property type="match status" value="1"/>
</dbReference>
<dbReference type="FunFam" id="3.40.50.300:FF:000032">
    <property type="entry name" value="Export ABC transporter ATP-binding protein"/>
    <property type="match status" value="1"/>
</dbReference>
<dbReference type="EMBL" id="LOPU01000016">
    <property type="protein sequence ID" value="KTG11052.1"/>
    <property type="molecule type" value="Genomic_DNA"/>
</dbReference>
<keyword evidence="7" id="KW-1185">Reference proteome</keyword>
<dbReference type="Pfam" id="PF00005">
    <property type="entry name" value="ABC_tran"/>
    <property type="match status" value="1"/>
</dbReference>
<dbReference type="Proteomes" id="UP000054387">
    <property type="component" value="Unassembled WGS sequence"/>
</dbReference>
<feature type="region of interest" description="Disordered" evidence="4">
    <location>
        <begin position="227"/>
        <end position="251"/>
    </location>
</feature>
<protein>
    <submittedName>
        <fullName evidence="6">ABC transporter ATP-binding protein</fullName>
    </submittedName>
</protein>
<accession>A0A0W1RDC6</accession>
<feature type="compositionally biased region" description="Low complexity" evidence="4">
    <location>
        <begin position="227"/>
        <end position="240"/>
    </location>
</feature>
<evidence type="ECO:0000313" key="6">
    <source>
        <dbReference type="EMBL" id="KTG11052.1"/>
    </source>
</evidence>